<dbReference type="GO" id="GO:0005802">
    <property type="term" value="C:trans-Golgi network"/>
    <property type="evidence" value="ECO:0007669"/>
    <property type="project" value="TreeGrafter"/>
</dbReference>
<dbReference type="Gene3D" id="3.40.250.10">
    <property type="entry name" value="Rhodanese-like domain"/>
    <property type="match status" value="1"/>
</dbReference>
<dbReference type="Proteomes" id="UP000472265">
    <property type="component" value="Chromosome 11"/>
</dbReference>
<dbReference type="InterPro" id="IPR001763">
    <property type="entry name" value="Rhodanese-like_dom"/>
</dbReference>
<name>A0A671W2V9_SPAAU</name>
<evidence type="ECO:0000313" key="3">
    <source>
        <dbReference type="Proteomes" id="UP000472265"/>
    </source>
</evidence>
<organism evidence="2 3">
    <name type="scientific">Sparus aurata</name>
    <name type="common">Gilthead sea bream</name>
    <dbReference type="NCBI Taxonomy" id="8175"/>
    <lineage>
        <taxon>Eukaryota</taxon>
        <taxon>Metazoa</taxon>
        <taxon>Chordata</taxon>
        <taxon>Craniata</taxon>
        <taxon>Vertebrata</taxon>
        <taxon>Euteleostomi</taxon>
        <taxon>Actinopterygii</taxon>
        <taxon>Neopterygii</taxon>
        <taxon>Teleostei</taxon>
        <taxon>Neoteleostei</taxon>
        <taxon>Acanthomorphata</taxon>
        <taxon>Eupercaria</taxon>
        <taxon>Spariformes</taxon>
        <taxon>Sparidae</taxon>
        <taxon>Sparus</taxon>
    </lineage>
</organism>
<dbReference type="GO" id="GO:0042147">
    <property type="term" value="P:retrograde transport, endosome to Golgi"/>
    <property type="evidence" value="ECO:0007669"/>
    <property type="project" value="InterPro"/>
</dbReference>
<dbReference type="SUPFAM" id="SSF52821">
    <property type="entry name" value="Rhodanese/Cell cycle control phosphatase"/>
    <property type="match status" value="1"/>
</dbReference>
<dbReference type="GeneTree" id="ENSGT00390000000191"/>
<dbReference type="GO" id="GO:0099041">
    <property type="term" value="P:vesicle tethering to Golgi"/>
    <property type="evidence" value="ECO:0007669"/>
    <property type="project" value="TreeGrafter"/>
</dbReference>
<protein>
    <submittedName>
        <fullName evidence="2">TBC1 domain family, member 23</fullName>
    </submittedName>
</protein>
<dbReference type="Ensembl" id="ENSSAUT00010035241.1">
    <property type="protein sequence ID" value="ENSSAUP00010033443.1"/>
    <property type="gene ID" value="ENSSAUG00010013147.1"/>
</dbReference>
<reference evidence="2" key="3">
    <citation type="submission" date="2025-09" db="UniProtKB">
        <authorList>
            <consortium name="Ensembl"/>
        </authorList>
    </citation>
    <scope>IDENTIFICATION</scope>
</reference>
<dbReference type="InterPro" id="IPR036873">
    <property type="entry name" value="Rhodanese-like_dom_sf"/>
</dbReference>
<proteinExistence type="predicted"/>
<dbReference type="CDD" id="cd20788">
    <property type="entry name" value="TBC1D23_C-like"/>
    <property type="match status" value="1"/>
</dbReference>
<dbReference type="InterPro" id="IPR039755">
    <property type="entry name" value="TBC1D23"/>
</dbReference>
<evidence type="ECO:0000259" key="1">
    <source>
        <dbReference type="PROSITE" id="PS50206"/>
    </source>
</evidence>
<sequence>MEMERGIVQVQEQSAQHRAKMWKIALNVSGKGDSLSPWDGVLDLPEQTLIHNRSQQLIDQLEVSEEERSDMVSDVESVITFYCKSRNISFTPELSWPHLLKPLLGLQLPRSDLYNCFYAVMNKYIPRSELCAERPTLPPVQITAAVPRAGNHSDMFLLYVYICLHCLPDVTQTLWDFYLQQADPFLIFFLMLIILVNAKEGILSQEGESKEDIIKTLESSPSLLEAEDIEDLISLAQYYQSKTPLSLRKMNQNLFGSSLVALKEEDTDLSQALCLPVSVPEILQANQLQQDGVRFFVVDCRPAEQYNSGHLSTAFHLDSDLMLQNPSEFALSVKSLLEAQKQSLESGSIASGEHLCFMGSGREEEDMYMNMVLAHFLQVRDEKLATALQKHLVDMNVEGLDSSYVHWIVSTSGSHSSLSSADGESLSSPGDSKGVKSLVNKMTFALKSKSVNVKEKMISFIENTSTPVERHVSSSDRVGKPYRGVKPVFSIGDEEEYDTDEIDSSSMSDDDRKEIVNIQTWINKPDVKHHIPCNEVKETGHMFPSHLLITATHMYCLREIASRKGFAYIQSRQALNSVVKITSKKKHPELITFKFGTNNSAGVEISAVERYLIPNAGDATKVIKQQIMKVLDALESS</sequence>
<dbReference type="InterPro" id="IPR045799">
    <property type="entry name" value="TBC1D23_C"/>
</dbReference>
<reference evidence="2" key="2">
    <citation type="submission" date="2025-08" db="UniProtKB">
        <authorList>
            <consortium name="Ensembl"/>
        </authorList>
    </citation>
    <scope>IDENTIFICATION</scope>
</reference>
<dbReference type="AlphaFoldDB" id="A0A671W2V9"/>
<accession>A0A671W2V9</accession>
<dbReference type="Pfam" id="PF19430">
    <property type="entry name" value="TBC1D23_C"/>
    <property type="match status" value="1"/>
</dbReference>
<dbReference type="PROSITE" id="PS50206">
    <property type="entry name" value="RHODANESE_3"/>
    <property type="match status" value="1"/>
</dbReference>
<feature type="domain" description="Rhodanese" evidence="1">
    <location>
        <begin position="291"/>
        <end position="409"/>
    </location>
</feature>
<reference evidence="2" key="1">
    <citation type="submission" date="2021-04" db="EMBL/GenBank/DDBJ databases">
        <authorList>
            <consortium name="Wellcome Sanger Institute Data Sharing"/>
        </authorList>
    </citation>
    <scope>NUCLEOTIDE SEQUENCE [LARGE SCALE GENOMIC DNA]</scope>
</reference>
<dbReference type="GO" id="GO:1990403">
    <property type="term" value="P:embryonic brain development"/>
    <property type="evidence" value="ECO:0007669"/>
    <property type="project" value="TreeGrafter"/>
</dbReference>
<dbReference type="PANTHER" id="PTHR13297:SF5">
    <property type="entry name" value="TBC1 DOMAIN FAMILY MEMBER 23"/>
    <property type="match status" value="1"/>
</dbReference>
<gene>
    <name evidence="2" type="primary">TBC1D23</name>
    <name evidence="2" type="synonym">tbc1d23</name>
</gene>
<dbReference type="PANTHER" id="PTHR13297">
    <property type="entry name" value="TBC1 DOMAIN FAMILY MEMBER 23-RELATED"/>
    <property type="match status" value="1"/>
</dbReference>
<dbReference type="Gene3D" id="1.10.472.80">
    <property type="entry name" value="Ypt/Rab-GAP domain of gyp1p, domain 3"/>
    <property type="match status" value="1"/>
</dbReference>
<dbReference type="GO" id="GO:0005829">
    <property type="term" value="C:cytosol"/>
    <property type="evidence" value="ECO:0007669"/>
    <property type="project" value="GOC"/>
</dbReference>
<evidence type="ECO:0000313" key="2">
    <source>
        <dbReference type="Ensembl" id="ENSSAUP00010033443.1"/>
    </source>
</evidence>
<keyword evidence="3" id="KW-1185">Reference proteome</keyword>